<name>A0A286QPI0_9CAUD</name>
<dbReference type="EMBL" id="KY705258">
    <property type="protein sequence ID" value="ARU13296.1"/>
    <property type="molecule type" value="Genomic_DNA"/>
</dbReference>
<dbReference type="Proteomes" id="UP000223730">
    <property type="component" value="Genome"/>
</dbReference>
<reference evidence="1 2" key="1">
    <citation type="journal article" date="2017" name="Front. Microbiol.">
        <title>Global Survey and Genome Exploration of Bacteriophages Infecting the Lactic Acid Bacterium Streptococcus thermophilus.</title>
        <authorList>
            <person name="McDonnell B."/>
            <person name="Mahony J."/>
            <person name="Hanemaaijer L."/>
            <person name="Neve H."/>
            <person name="Noben J.-P."/>
            <person name="Lugli G.A."/>
            <person name="Ventura M."/>
            <person name="Kouwen T.R."/>
            <person name="van Sinderen D."/>
        </authorList>
    </citation>
    <scope>NUCLEOTIDE SEQUENCE [LARGE SCALE GENOMIC DNA]</scope>
</reference>
<protein>
    <submittedName>
        <fullName evidence="1">Uncharacterized protein</fullName>
    </submittedName>
</protein>
<gene>
    <name evidence="1" type="ORF">P4761_03</name>
</gene>
<proteinExistence type="predicted"/>
<keyword evidence="2" id="KW-1185">Reference proteome</keyword>
<evidence type="ECO:0000313" key="1">
    <source>
        <dbReference type="EMBL" id="ARU13296.1"/>
    </source>
</evidence>
<accession>A0A286QPI0</accession>
<sequence>MSDQQMKNWVKIGRLSFAKRNKHTDILLNLQNKLINYHYWQKCQ</sequence>
<organism evidence="1 2">
    <name type="scientific">Streptococcus phage P4761</name>
    <dbReference type="NCBI Taxonomy" id="1971417"/>
    <lineage>
        <taxon>Viruses</taxon>
        <taxon>Duplodnaviria</taxon>
        <taxon>Heunggongvirae</taxon>
        <taxon>Uroviricota</taxon>
        <taxon>Caudoviricetes</taxon>
        <taxon>Aliceevansviridae</taxon>
        <taxon>Brussowvirus</taxon>
        <taxon>Brussowvirus P4761</taxon>
    </lineage>
</organism>
<evidence type="ECO:0000313" key="2">
    <source>
        <dbReference type="Proteomes" id="UP000223730"/>
    </source>
</evidence>